<dbReference type="EMBL" id="BK059091">
    <property type="protein sequence ID" value="DAE28798.1"/>
    <property type="molecule type" value="Genomic_DNA"/>
</dbReference>
<proteinExistence type="predicted"/>
<reference evidence="1" key="1">
    <citation type="journal article" date="2021" name="Proc. Natl. Acad. Sci. U.S.A.">
        <title>A Catalog of Tens of Thousands of Viruses from Human Metagenomes Reveals Hidden Associations with Chronic Diseases.</title>
        <authorList>
            <person name="Tisza M.J."/>
            <person name="Buck C.B."/>
        </authorList>
    </citation>
    <scope>NUCLEOTIDE SEQUENCE</scope>
    <source>
        <strain evidence="1">CtmTa7</strain>
    </source>
</reference>
<sequence>MIFYIIITIIHKEYVYLLDSWSYYNYKNQGG</sequence>
<evidence type="ECO:0000313" key="1">
    <source>
        <dbReference type="EMBL" id="DAE28798.1"/>
    </source>
</evidence>
<organism evidence="1">
    <name type="scientific">virus sp. ctmTa7</name>
    <dbReference type="NCBI Taxonomy" id="2828255"/>
    <lineage>
        <taxon>Viruses</taxon>
    </lineage>
</organism>
<accession>A0A8S5RBK1</accession>
<name>A0A8S5RBK1_9VIRU</name>
<protein>
    <submittedName>
        <fullName evidence="1">Uncharacterized protein</fullName>
    </submittedName>
</protein>